<name>X1M196_9ZZZZ</name>
<feature type="non-terminal residue" evidence="1">
    <location>
        <position position="1"/>
    </location>
</feature>
<evidence type="ECO:0000313" key="1">
    <source>
        <dbReference type="EMBL" id="GAI25352.1"/>
    </source>
</evidence>
<comment type="caution">
    <text evidence="1">The sequence shown here is derived from an EMBL/GenBank/DDBJ whole genome shotgun (WGS) entry which is preliminary data.</text>
</comment>
<feature type="non-terminal residue" evidence="1">
    <location>
        <position position="289"/>
    </location>
</feature>
<proteinExistence type="predicted"/>
<dbReference type="AlphaFoldDB" id="X1M196"/>
<reference evidence="1" key="1">
    <citation type="journal article" date="2014" name="Front. Microbiol.">
        <title>High frequency of phylogenetically diverse reductive dehalogenase-homologous genes in deep subseafloor sedimentary metagenomes.</title>
        <authorList>
            <person name="Kawai M."/>
            <person name="Futagami T."/>
            <person name="Toyoda A."/>
            <person name="Takaki Y."/>
            <person name="Nishi S."/>
            <person name="Hori S."/>
            <person name="Arai W."/>
            <person name="Tsubouchi T."/>
            <person name="Morono Y."/>
            <person name="Uchiyama I."/>
            <person name="Ito T."/>
            <person name="Fujiyama A."/>
            <person name="Inagaki F."/>
            <person name="Takami H."/>
        </authorList>
    </citation>
    <scope>NUCLEOTIDE SEQUENCE</scope>
    <source>
        <strain evidence="1">Expedition CK06-06</strain>
    </source>
</reference>
<gene>
    <name evidence="1" type="ORF">S06H3_27996</name>
</gene>
<organism evidence="1">
    <name type="scientific">marine sediment metagenome</name>
    <dbReference type="NCBI Taxonomy" id="412755"/>
    <lineage>
        <taxon>unclassified sequences</taxon>
        <taxon>metagenomes</taxon>
        <taxon>ecological metagenomes</taxon>
    </lineage>
</organism>
<dbReference type="EMBL" id="BARV01016299">
    <property type="protein sequence ID" value="GAI25352.1"/>
    <property type="molecule type" value="Genomic_DNA"/>
</dbReference>
<sequence length="289" mass="33632">HMIVRAKKEQIPDENVAISSIARIDSILGFFFDWQFGREKIGLMPELKAEFSGKVSIPDRIFLKGTLRTGDIVEKINTYTIEGKEYTYNKETQIWEGGAKGSFPNPLENLKLILSFGEFTFIKFDKYNNSECYLFSFKPNVYFLDPIEATKPEGFFWISEKKGLPLRVKVSSERRRLNWDMRLSKFNSFANINVPFRSQKIRVSGIKNIEREVDLIMDRFIFLGYEKPDVTIEKIGDVVFSIKAERLSDSIISDILRKGKVDLYIGTWPKDPIFELKENRKLVCEKYGE</sequence>
<protein>
    <submittedName>
        <fullName evidence="1">Uncharacterized protein</fullName>
    </submittedName>
</protein>
<accession>X1M196</accession>